<gene>
    <name evidence="6" type="ORF">SPLIT_LOCUS11711</name>
</gene>
<dbReference type="Pfam" id="PF05253">
    <property type="entry name" value="zf-U11-48K"/>
    <property type="match status" value="1"/>
</dbReference>
<keyword evidence="7" id="KW-1185">Reference proteome</keyword>
<feature type="compositionally biased region" description="Basic and acidic residues" evidence="4">
    <location>
        <begin position="252"/>
        <end position="300"/>
    </location>
</feature>
<dbReference type="GO" id="GO:0008270">
    <property type="term" value="F:zinc ion binding"/>
    <property type="evidence" value="ECO:0007669"/>
    <property type="project" value="UniProtKB-KW"/>
</dbReference>
<feature type="domain" description="CHHC U11-48K-type" evidence="5">
    <location>
        <begin position="44"/>
        <end position="65"/>
    </location>
</feature>
<evidence type="ECO:0000313" key="6">
    <source>
        <dbReference type="EMBL" id="CAH1646359.1"/>
    </source>
</evidence>
<organism evidence="6 7">
    <name type="scientific">Spodoptera littoralis</name>
    <name type="common">Egyptian cotton leafworm</name>
    <dbReference type="NCBI Taxonomy" id="7109"/>
    <lineage>
        <taxon>Eukaryota</taxon>
        <taxon>Metazoa</taxon>
        <taxon>Ecdysozoa</taxon>
        <taxon>Arthropoda</taxon>
        <taxon>Hexapoda</taxon>
        <taxon>Insecta</taxon>
        <taxon>Pterygota</taxon>
        <taxon>Neoptera</taxon>
        <taxon>Endopterygota</taxon>
        <taxon>Lepidoptera</taxon>
        <taxon>Glossata</taxon>
        <taxon>Ditrysia</taxon>
        <taxon>Noctuoidea</taxon>
        <taxon>Noctuidae</taxon>
        <taxon>Amphipyrinae</taxon>
        <taxon>Spodoptera</taxon>
    </lineage>
</organism>
<protein>
    <recommendedName>
        <fullName evidence="5">CHHC U11-48K-type domain-containing protein</fullName>
    </recommendedName>
</protein>
<proteinExistence type="predicted"/>
<feature type="compositionally biased region" description="Basic and acidic residues" evidence="4">
    <location>
        <begin position="489"/>
        <end position="573"/>
    </location>
</feature>
<feature type="region of interest" description="Disordered" evidence="4">
    <location>
        <begin position="225"/>
        <end position="706"/>
    </location>
</feature>
<sequence length="706" mass="85769">MDKRRDDLTELKSYTEKVDNDLTMILQSLQWDRKNLLQNPVLCTCRYDSNHKIPPDTIEKHEKICFLRENGYSKEDQMLPEPLDANANTLVKLKKEDIQEMIANASRADITFKKGVGCHGAEPMSLERLQVCYSADERRVIHDAVVTAVPSCHDLADLALLSESNEQGSKVILTRKEILLELRNMRRRRTKYRVAPKTRNYSDVLRDVIKTQMEVYNDVKTEETIPKETVDENNSQYSHNFDRNRHNSYNVDRNRHDSYNVDRDRHDSCNVYRDRHDSYNVDRNRNDSHNDNKNRYEQLKKWVPRPIQVKTEREEHTDRDRIDYRRRSRRDSDDDERHRHGRKKWVPRPIQEEVKTENKDFNERDVRSDRGHSRHHSKHDDRHRYEHPKKWVPRPIKIEVKTERENSSERDRTSESRPSRRDYGNYSEDRDEYEDSVPRPIKEEIKTEREDSAERQRRLERRYSSQDLGMVPRPIKVEVKTEREDTESTTEHRRERSHKTNNDEVNRTHESDRSSRRDHNPRETRYYENNDQERIQKYGEHSRKRRDGYEEYSNNRDKRRERQNYSDDREYRSEKRHKTHHRSNDYDVESKRRKESWVDEESYDDRRQKRDDRRKDKDRRRKDKHRHRNYEDGGSRQDYRHEDSEEPSDRIQIKQERPDSVTSRDNHDGCDDEGHGDRNCAGHRRYYDDSGMQNVYDPNKKIKTEK</sequence>
<evidence type="ECO:0000256" key="4">
    <source>
        <dbReference type="SAM" id="MobiDB-lite"/>
    </source>
</evidence>
<dbReference type="InterPro" id="IPR022776">
    <property type="entry name" value="TRM13/UPF0224_CHHC_Znf_dom"/>
</dbReference>
<evidence type="ECO:0000256" key="2">
    <source>
        <dbReference type="ARBA" id="ARBA00022771"/>
    </source>
</evidence>
<feature type="compositionally biased region" description="Basic and acidic residues" evidence="4">
    <location>
        <begin position="629"/>
        <end position="688"/>
    </location>
</feature>
<reference evidence="6" key="1">
    <citation type="submission" date="2022-02" db="EMBL/GenBank/DDBJ databases">
        <authorList>
            <person name="King R."/>
        </authorList>
    </citation>
    <scope>NUCLEOTIDE SEQUENCE</scope>
</reference>
<evidence type="ECO:0000313" key="7">
    <source>
        <dbReference type="Proteomes" id="UP001153321"/>
    </source>
</evidence>
<dbReference type="EMBL" id="LR824538">
    <property type="protein sequence ID" value="CAH1646359.1"/>
    <property type="molecule type" value="Genomic_DNA"/>
</dbReference>
<evidence type="ECO:0000259" key="5">
    <source>
        <dbReference type="Pfam" id="PF05253"/>
    </source>
</evidence>
<dbReference type="Proteomes" id="UP001153321">
    <property type="component" value="Chromosome 7"/>
</dbReference>
<feature type="compositionally biased region" description="Basic and acidic residues" evidence="4">
    <location>
        <begin position="436"/>
        <end position="464"/>
    </location>
</feature>
<keyword evidence="3" id="KW-0862">Zinc</keyword>
<feature type="compositionally biased region" description="Basic and acidic residues" evidence="4">
    <location>
        <begin position="604"/>
        <end position="615"/>
    </location>
</feature>
<evidence type="ECO:0000256" key="1">
    <source>
        <dbReference type="ARBA" id="ARBA00022723"/>
    </source>
</evidence>
<name>A0A9P0N8J7_SPOLI</name>
<feature type="compositionally biased region" description="Basic and acidic residues" evidence="4">
    <location>
        <begin position="582"/>
        <end position="597"/>
    </location>
</feature>
<evidence type="ECO:0000256" key="3">
    <source>
        <dbReference type="ARBA" id="ARBA00022833"/>
    </source>
</evidence>
<accession>A0A9P0N8J7</accession>
<feature type="compositionally biased region" description="Basic residues" evidence="4">
    <location>
        <begin position="616"/>
        <end position="628"/>
    </location>
</feature>
<feature type="compositionally biased region" description="Basic and acidic residues" evidence="4">
    <location>
        <begin position="396"/>
        <end position="423"/>
    </location>
</feature>
<keyword evidence="1" id="KW-0479">Metal-binding</keyword>
<feature type="compositionally biased region" description="Basic and acidic residues" evidence="4">
    <location>
        <begin position="310"/>
        <end position="338"/>
    </location>
</feature>
<keyword evidence="2" id="KW-0863">Zinc-finger</keyword>
<feature type="compositionally biased region" description="Basic and acidic residues" evidence="4">
    <location>
        <begin position="350"/>
        <end position="371"/>
    </location>
</feature>
<dbReference type="AlphaFoldDB" id="A0A9P0N8J7"/>